<name>A0A4R2JHP6_9PSEU</name>
<feature type="transmembrane region" description="Helical" evidence="1">
    <location>
        <begin position="60"/>
        <end position="78"/>
    </location>
</feature>
<evidence type="ECO:0000313" key="2">
    <source>
        <dbReference type="EMBL" id="TCO53645.1"/>
    </source>
</evidence>
<keyword evidence="1" id="KW-0812">Transmembrane</keyword>
<gene>
    <name evidence="2" type="ORF">EV192_110234</name>
</gene>
<dbReference type="SUPFAM" id="SSF53300">
    <property type="entry name" value="vWA-like"/>
    <property type="match status" value="1"/>
</dbReference>
<dbReference type="Gene3D" id="3.40.50.410">
    <property type="entry name" value="von Willebrand factor, type A domain"/>
    <property type="match status" value="1"/>
</dbReference>
<dbReference type="AlphaFoldDB" id="A0A4R2JHP6"/>
<sequence length="600" mass="63675">MLAFAAAVGVVALTNPPSPHLWAWVLLIVCILISALAVTEGLAKILVHASSGIRRVPWKPILLVVLVVTLTGGVWWVSRPLLAKADVLLFGCPHPVEVRVMTAPELLTTYQGLASRFERFDATQKAGCRTAELHVFAPPVAKARDGLIAAWSAEYLRDQGPRPDVWLPESRFQVDEVRVREAATGFGPDMAGGASIATTPIVLGVPASVGIRQNDPAWQGQTWTTLIRGLRDKGLGLIRPSPAVSTVGDFSTVAIYTSENKGVNLRQDPSYARTVEQWVRQTFTANSYPTDADVSALLQKEKDGKQQPIVLSEQQLARFNAAIHGDGPGCGTPNGPPTCLLAFYPTDTHRLDLPVVQLTWQEDPATEEQHAAATRFGEWLTGPDGRKALVAAGLRPPGMSVAAPLVEANGVIPGGPQLNVPRDNPPVAVHDEVQAILKKVTQPSQVLITVDASGSMNAPVGGGSRFTAAVDAVRTYVTSQRDTSLMVFSAKVGIHRVDLPGLQETKPLGNTPLYRAIVAGAQEVGPGGVLAVLTDGTNNVDEVSLDQVTRSGVRVVVLAFGEASCATQALVDVTSRTGGSCRQGGVDTLRTDLAELLRGV</sequence>
<evidence type="ECO:0000256" key="1">
    <source>
        <dbReference type="SAM" id="Phobius"/>
    </source>
</evidence>
<proteinExistence type="predicted"/>
<dbReference type="EMBL" id="SLWS01000010">
    <property type="protein sequence ID" value="TCO53645.1"/>
    <property type="molecule type" value="Genomic_DNA"/>
</dbReference>
<accession>A0A4R2JHP6</accession>
<dbReference type="InterPro" id="IPR036465">
    <property type="entry name" value="vWFA_dom_sf"/>
</dbReference>
<dbReference type="Pfam" id="PF13531">
    <property type="entry name" value="SBP_bac_11"/>
    <property type="match status" value="1"/>
</dbReference>
<protein>
    <submittedName>
        <fullName evidence="2">Extracellular solute-binding protein</fullName>
    </submittedName>
</protein>
<keyword evidence="1" id="KW-0472">Membrane</keyword>
<dbReference type="Proteomes" id="UP000295680">
    <property type="component" value="Unassembled WGS sequence"/>
</dbReference>
<keyword evidence="3" id="KW-1185">Reference proteome</keyword>
<evidence type="ECO:0000313" key="3">
    <source>
        <dbReference type="Proteomes" id="UP000295680"/>
    </source>
</evidence>
<feature type="transmembrane region" description="Helical" evidence="1">
    <location>
        <begin position="22"/>
        <end position="39"/>
    </location>
</feature>
<comment type="caution">
    <text evidence="2">The sequence shown here is derived from an EMBL/GenBank/DDBJ whole genome shotgun (WGS) entry which is preliminary data.</text>
</comment>
<organism evidence="2 3">
    <name type="scientific">Actinocrispum wychmicini</name>
    <dbReference type="NCBI Taxonomy" id="1213861"/>
    <lineage>
        <taxon>Bacteria</taxon>
        <taxon>Bacillati</taxon>
        <taxon>Actinomycetota</taxon>
        <taxon>Actinomycetes</taxon>
        <taxon>Pseudonocardiales</taxon>
        <taxon>Pseudonocardiaceae</taxon>
        <taxon>Actinocrispum</taxon>
    </lineage>
</organism>
<reference evidence="2 3" key="1">
    <citation type="submission" date="2019-03" db="EMBL/GenBank/DDBJ databases">
        <title>Genomic Encyclopedia of Type Strains, Phase IV (KMG-IV): sequencing the most valuable type-strain genomes for metagenomic binning, comparative biology and taxonomic classification.</title>
        <authorList>
            <person name="Goeker M."/>
        </authorList>
    </citation>
    <scope>NUCLEOTIDE SEQUENCE [LARGE SCALE GENOMIC DNA]</scope>
    <source>
        <strain evidence="2 3">DSM 45934</strain>
    </source>
</reference>
<keyword evidence="1" id="KW-1133">Transmembrane helix</keyword>